<organism evidence="1 2">
    <name type="scientific">Paramormyrops kingsleyae</name>
    <dbReference type="NCBI Taxonomy" id="1676925"/>
    <lineage>
        <taxon>Eukaryota</taxon>
        <taxon>Metazoa</taxon>
        <taxon>Chordata</taxon>
        <taxon>Craniata</taxon>
        <taxon>Vertebrata</taxon>
        <taxon>Euteleostomi</taxon>
        <taxon>Actinopterygii</taxon>
        <taxon>Neopterygii</taxon>
        <taxon>Teleostei</taxon>
        <taxon>Osteoglossocephala</taxon>
        <taxon>Osteoglossomorpha</taxon>
        <taxon>Osteoglossiformes</taxon>
        <taxon>Mormyridae</taxon>
        <taxon>Paramormyrops</taxon>
    </lineage>
</organism>
<accession>A0A3B3Q4L9</accession>
<evidence type="ECO:0000313" key="1">
    <source>
        <dbReference type="Ensembl" id="ENSPKIP00000000804.1"/>
    </source>
</evidence>
<proteinExistence type="predicted"/>
<dbReference type="Ensembl" id="ENSPKIT00000024704.1">
    <property type="protein sequence ID" value="ENSPKIP00000000804.1"/>
    <property type="gene ID" value="ENSPKIG00000019333.1"/>
</dbReference>
<reference evidence="1" key="2">
    <citation type="submission" date="2025-09" db="UniProtKB">
        <authorList>
            <consortium name="Ensembl"/>
        </authorList>
    </citation>
    <scope>IDENTIFICATION</scope>
</reference>
<protein>
    <recommendedName>
        <fullName evidence="3">DUF4371 domain-containing protein</fullName>
    </recommendedName>
</protein>
<dbReference type="InterPro" id="IPR012337">
    <property type="entry name" value="RNaseH-like_sf"/>
</dbReference>
<name>A0A3B3Q4L9_9TELE</name>
<dbReference type="PANTHER" id="PTHR45913:SF19">
    <property type="entry name" value="LOW QUALITY PROTEIN: ZINC FINGER BED DOMAIN-CONTAINING PROTEIN 5-LIKE"/>
    <property type="match status" value="1"/>
</dbReference>
<dbReference type="GeneTree" id="ENSGT00940000160436"/>
<dbReference type="PANTHER" id="PTHR45913">
    <property type="entry name" value="EPM2A-INTERACTING PROTEIN 1"/>
    <property type="match status" value="1"/>
</dbReference>
<evidence type="ECO:0008006" key="3">
    <source>
        <dbReference type="Google" id="ProtNLM"/>
    </source>
</evidence>
<keyword evidence="2" id="KW-1185">Reference proteome</keyword>
<evidence type="ECO:0000313" key="2">
    <source>
        <dbReference type="Proteomes" id="UP000261540"/>
    </source>
</evidence>
<dbReference type="Proteomes" id="UP000261540">
    <property type="component" value="Unplaced"/>
</dbReference>
<reference evidence="1" key="1">
    <citation type="submission" date="2025-08" db="UniProtKB">
        <authorList>
            <consortium name="Ensembl"/>
        </authorList>
    </citation>
    <scope>IDENTIFICATION</scope>
</reference>
<dbReference type="SUPFAM" id="SSF53098">
    <property type="entry name" value="Ribonuclease H-like"/>
    <property type="match status" value="1"/>
</dbReference>
<dbReference type="AlphaFoldDB" id="A0A3B3Q4L9"/>
<sequence>MDYTFISHQEASIKKVLFFISSDSSPPKPICVICQAMLSNKAMKPSKLCRNLETKCAHLKDKSDDFFKRKHDELATQTKVLKSNLTDNEKLTKASYILSHHIAKCQEPFMIGEKLVFPLSVLGLRSDIKMQITERAKASDWFAIQLDESTDISNLTTLLVYIRYVHEGRFHEGFLFCKELPGTTTAGEIFYVLDGYITGHRLLWGCCVGVCTDGAAAMTGRHNRVISRVKAVSPSVQAIHCIIHREVLAFKCLSTKLHEVLNQVLQFMNFIITNPTNSCLFTARCEEMGADNVHLLLHSKVRSLSRRKVMSRVYELRREIEVFLTNKQFRGQLFMQGPAVKDQHNTDLQHEWRISFAVVHFVLWCGNNFTNCADLKSSPNPIGLPGLSGSLQLPMLLCGSWVKGQHLRTWGVYQDAYLTILVFLPISFFLYNNSSSNTVNSIIVNDGKKKGIHIYIHVRADIRSRGSIHYCAIQSMWCWSVSGCVTCRALNRFKERKRKTKTNDIEQEQKQKQNQF</sequence>